<protein>
    <submittedName>
        <fullName evidence="1">Uncharacterized protein</fullName>
    </submittedName>
</protein>
<organism evidence="1">
    <name type="scientific">marine sediment metagenome</name>
    <dbReference type="NCBI Taxonomy" id="412755"/>
    <lineage>
        <taxon>unclassified sequences</taxon>
        <taxon>metagenomes</taxon>
        <taxon>ecological metagenomes</taxon>
    </lineage>
</organism>
<comment type="caution">
    <text evidence="1">The sequence shown here is derived from an EMBL/GenBank/DDBJ whole genome shotgun (WGS) entry which is preliminary data.</text>
</comment>
<evidence type="ECO:0000313" key="1">
    <source>
        <dbReference type="EMBL" id="GAI18488.1"/>
    </source>
</evidence>
<gene>
    <name evidence="1" type="ORF">S06H3_34641</name>
</gene>
<name>X1LHC3_9ZZZZ</name>
<dbReference type="EMBL" id="BARV01020814">
    <property type="protein sequence ID" value="GAI18488.1"/>
    <property type="molecule type" value="Genomic_DNA"/>
</dbReference>
<dbReference type="AlphaFoldDB" id="X1LHC3"/>
<feature type="non-terminal residue" evidence="1">
    <location>
        <position position="1"/>
    </location>
</feature>
<reference evidence="1" key="1">
    <citation type="journal article" date="2014" name="Front. Microbiol.">
        <title>High frequency of phylogenetically diverse reductive dehalogenase-homologous genes in deep subseafloor sedimentary metagenomes.</title>
        <authorList>
            <person name="Kawai M."/>
            <person name="Futagami T."/>
            <person name="Toyoda A."/>
            <person name="Takaki Y."/>
            <person name="Nishi S."/>
            <person name="Hori S."/>
            <person name="Arai W."/>
            <person name="Tsubouchi T."/>
            <person name="Morono Y."/>
            <person name="Uchiyama I."/>
            <person name="Ito T."/>
            <person name="Fujiyama A."/>
            <person name="Inagaki F."/>
            <person name="Takami H."/>
        </authorList>
    </citation>
    <scope>NUCLEOTIDE SEQUENCE</scope>
    <source>
        <strain evidence="1">Expedition CK06-06</strain>
    </source>
</reference>
<sequence length="77" mass="8424">LAYSTTNREATQSCVATSGRSPEGFFWQATIAEDSWDRTMLALIQGVKFRRSIALHAYQSTGAAVDVQGAIQANMNR</sequence>
<accession>X1LHC3</accession>
<proteinExistence type="predicted"/>